<accession>A0ABZ2UZA2</accession>
<dbReference type="Proteomes" id="UP001483337">
    <property type="component" value="Chromosome"/>
</dbReference>
<feature type="domain" description="Coenzyme Q-binding protein COQ10 START" evidence="1">
    <location>
        <begin position="35"/>
        <end position="161"/>
    </location>
</feature>
<evidence type="ECO:0000313" key="2">
    <source>
        <dbReference type="EMBL" id="WZB90264.1"/>
    </source>
</evidence>
<gene>
    <name evidence="2" type="ORF">WJM97_12130</name>
</gene>
<dbReference type="SUPFAM" id="SSF55961">
    <property type="entry name" value="Bet v1-like"/>
    <property type="match status" value="1"/>
</dbReference>
<protein>
    <submittedName>
        <fullName evidence="2">SRPBCC family protein</fullName>
    </submittedName>
</protein>
<reference evidence="2 3" key="1">
    <citation type="submission" date="2024-04" db="EMBL/GenBank/DDBJ databases">
        <title>Okeanomitos corallinicola gen. &amp; sp. nov. (Nostocales, Cyanobacteria), a new toxic marine heterocyst-forming cyanobacterium from a coral reef.</title>
        <authorList>
            <person name="Li H."/>
            <person name="Li R."/>
            <person name="Kang J."/>
            <person name="Hii K.S."/>
            <person name="Mohamed H.F."/>
            <person name="Xu X."/>
            <person name="Luo Z."/>
        </authorList>
    </citation>
    <scope>NUCLEOTIDE SEQUENCE [LARGE SCALE GENOMIC DNA]</scope>
    <source>
        <strain evidence="2 3">TIOX110</strain>
    </source>
</reference>
<name>A0ABZ2UZA2_9CYAN</name>
<evidence type="ECO:0000313" key="3">
    <source>
        <dbReference type="Proteomes" id="UP001483337"/>
    </source>
</evidence>
<dbReference type="InterPro" id="IPR023393">
    <property type="entry name" value="START-like_dom_sf"/>
</dbReference>
<dbReference type="CDD" id="cd08866">
    <property type="entry name" value="SRPBCC_11"/>
    <property type="match status" value="1"/>
</dbReference>
<evidence type="ECO:0000259" key="1">
    <source>
        <dbReference type="Pfam" id="PF03364"/>
    </source>
</evidence>
<dbReference type="InterPro" id="IPR005031">
    <property type="entry name" value="COQ10_START"/>
</dbReference>
<dbReference type="EMBL" id="CP150886">
    <property type="protein sequence ID" value="WZB90264.1"/>
    <property type="molecule type" value="Genomic_DNA"/>
</dbReference>
<dbReference type="PANTHER" id="PTHR34060">
    <property type="entry name" value="POLYKETIDE CYCLASE / DEHYDRASE AND LIPID TRANSPORT PROTEIN"/>
    <property type="match status" value="1"/>
</dbReference>
<keyword evidence="3" id="KW-1185">Reference proteome</keyword>
<proteinExistence type="predicted"/>
<dbReference type="Gene3D" id="3.30.530.20">
    <property type="match status" value="1"/>
</dbReference>
<dbReference type="Pfam" id="PF03364">
    <property type="entry name" value="Polyketide_cyc"/>
    <property type="match status" value="1"/>
</dbReference>
<dbReference type="PANTHER" id="PTHR34060:SF1">
    <property type="entry name" value="POLYKETIDE CYCLASE _ DEHYDRASE AND LIPID TRANSPORT PROTEIN"/>
    <property type="match status" value="1"/>
</dbReference>
<organism evidence="2 3">
    <name type="scientific">Okeanomitos corallinicola TIOX110</name>
    <dbReference type="NCBI Taxonomy" id="3133117"/>
    <lineage>
        <taxon>Bacteria</taxon>
        <taxon>Bacillati</taxon>
        <taxon>Cyanobacteriota</taxon>
        <taxon>Cyanophyceae</taxon>
        <taxon>Nostocales</taxon>
        <taxon>Aphanizomenonaceae</taxon>
        <taxon>Okeanomitos</taxon>
    </lineage>
</organism>
<sequence>MEKNGLEPNLNSDIVSIQVEKLAERQRQITAQVKIPHPIEKVWKILTDYESLPQFIPNLAKSCLLEHPHGGIRLEQVGSQQLLKFKFCARVVLDLEEIFPKLINFQMVEGDFKGFSGQWCLEPYSLNIGQGTILCYTIQVWPKLTMPISIIEHRLSKDLQLNLLAIRQRAMELSKT</sequence>